<dbReference type="Proteomes" id="UP001054945">
    <property type="component" value="Unassembled WGS sequence"/>
</dbReference>
<reference evidence="2 3" key="1">
    <citation type="submission" date="2021-06" db="EMBL/GenBank/DDBJ databases">
        <title>Caerostris extrusa draft genome.</title>
        <authorList>
            <person name="Kono N."/>
            <person name="Arakawa K."/>
        </authorList>
    </citation>
    <scope>NUCLEOTIDE SEQUENCE [LARGE SCALE GENOMIC DNA]</scope>
</reference>
<dbReference type="EMBL" id="BPLR01013345">
    <property type="protein sequence ID" value="GIY60586.1"/>
    <property type="molecule type" value="Genomic_DNA"/>
</dbReference>
<protein>
    <submittedName>
        <fullName evidence="2">Uncharacterized protein</fullName>
    </submittedName>
</protein>
<evidence type="ECO:0000256" key="1">
    <source>
        <dbReference type="SAM" id="Phobius"/>
    </source>
</evidence>
<name>A0AAV4US60_CAEEX</name>
<keyword evidence="1" id="KW-1133">Transmembrane helix</keyword>
<gene>
    <name evidence="2" type="ORF">CEXT_9961</name>
</gene>
<organism evidence="2 3">
    <name type="scientific">Caerostris extrusa</name>
    <name type="common">Bark spider</name>
    <name type="synonym">Caerostris bankana</name>
    <dbReference type="NCBI Taxonomy" id="172846"/>
    <lineage>
        <taxon>Eukaryota</taxon>
        <taxon>Metazoa</taxon>
        <taxon>Ecdysozoa</taxon>
        <taxon>Arthropoda</taxon>
        <taxon>Chelicerata</taxon>
        <taxon>Arachnida</taxon>
        <taxon>Araneae</taxon>
        <taxon>Araneomorphae</taxon>
        <taxon>Entelegynae</taxon>
        <taxon>Araneoidea</taxon>
        <taxon>Araneidae</taxon>
        <taxon>Caerostris</taxon>
    </lineage>
</organism>
<proteinExistence type="predicted"/>
<accession>A0AAV4US60</accession>
<keyword evidence="1" id="KW-0472">Membrane</keyword>
<keyword evidence="3" id="KW-1185">Reference proteome</keyword>
<sequence length="71" mass="8021">MDFKLRMSYLDALSPSVLFGMAGIATIAAVFEVTLLITRSLKLLQNERKRRKVPCMKGVVIRSYRGISVIF</sequence>
<keyword evidence="1" id="KW-0812">Transmembrane</keyword>
<feature type="transmembrane region" description="Helical" evidence="1">
    <location>
        <begin position="20"/>
        <end position="41"/>
    </location>
</feature>
<comment type="caution">
    <text evidence="2">The sequence shown here is derived from an EMBL/GenBank/DDBJ whole genome shotgun (WGS) entry which is preliminary data.</text>
</comment>
<dbReference type="AlphaFoldDB" id="A0AAV4US60"/>
<evidence type="ECO:0000313" key="2">
    <source>
        <dbReference type="EMBL" id="GIY60586.1"/>
    </source>
</evidence>
<evidence type="ECO:0000313" key="3">
    <source>
        <dbReference type="Proteomes" id="UP001054945"/>
    </source>
</evidence>